<sequence length="157" mass="17977">MLEAWRDCTTETLYKGYANWKTGWSHEQRASFEYVRDDSNKTPETIDGILCDVAMSFPGFHKFVLNHSTWNEDISDCNGNMIRYYANRRAHAREAGGASAIQVLSTVLQQQLLGHKRMLWYSEPWLNAPPSKILQSAVEEGEKEEPPRLSGLLVEEL</sequence>
<proteinExistence type="predicted"/>
<accession>W6ZDW7</accession>
<protein>
    <submittedName>
        <fullName evidence="1">Uncharacterized protein</fullName>
    </submittedName>
</protein>
<dbReference type="EMBL" id="KI963944">
    <property type="protein sequence ID" value="EUC48118.1"/>
    <property type="molecule type" value="Genomic_DNA"/>
</dbReference>
<reference evidence="1 2" key="1">
    <citation type="journal article" date="2013" name="PLoS Genet.">
        <title>Comparative genome structure, secondary metabolite, and effector coding capacity across Cochliobolus pathogens.</title>
        <authorList>
            <person name="Condon B.J."/>
            <person name="Leng Y."/>
            <person name="Wu D."/>
            <person name="Bushley K.E."/>
            <person name="Ohm R.A."/>
            <person name="Otillar R."/>
            <person name="Martin J."/>
            <person name="Schackwitz W."/>
            <person name="Grimwood J."/>
            <person name="MohdZainudin N."/>
            <person name="Xue C."/>
            <person name="Wang R."/>
            <person name="Manning V.A."/>
            <person name="Dhillon B."/>
            <person name="Tu Z.J."/>
            <person name="Steffenson B.J."/>
            <person name="Salamov A."/>
            <person name="Sun H."/>
            <person name="Lowry S."/>
            <person name="LaButti K."/>
            <person name="Han J."/>
            <person name="Copeland A."/>
            <person name="Lindquist E."/>
            <person name="Barry K."/>
            <person name="Schmutz J."/>
            <person name="Baker S.E."/>
            <person name="Ciuffetti L.M."/>
            <person name="Grigoriev I.V."/>
            <person name="Zhong S."/>
            <person name="Turgeon B.G."/>
        </authorList>
    </citation>
    <scope>NUCLEOTIDE SEQUENCE [LARGE SCALE GENOMIC DNA]</scope>
    <source>
        <strain evidence="1 2">ATCC 44560</strain>
    </source>
</reference>
<evidence type="ECO:0000313" key="2">
    <source>
        <dbReference type="Proteomes" id="UP000054032"/>
    </source>
</evidence>
<dbReference type="OrthoDB" id="3763672at2759"/>
<organism evidence="1 2">
    <name type="scientific">Bipolaris oryzae ATCC 44560</name>
    <dbReference type="NCBI Taxonomy" id="930090"/>
    <lineage>
        <taxon>Eukaryota</taxon>
        <taxon>Fungi</taxon>
        <taxon>Dikarya</taxon>
        <taxon>Ascomycota</taxon>
        <taxon>Pezizomycotina</taxon>
        <taxon>Dothideomycetes</taxon>
        <taxon>Pleosporomycetidae</taxon>
        <taxon>Pleosporales</taxon>
        <taxon>Pleosporineae</taxon>
        <taxon>Pleosporaceae</taxon>
        <taxon>Bipolaris</taxon>
    </lineage>
</organism>
<gene>
    <name evidence="1" type="ORF">COCMIDRAFT_2910</name>
</gene>
<name>W6ZDW7_COCMI</name>
<dbReference type="Proteomes" id="UP000054032">
    <property type="component" value="Unassembled WGS sequence"/>
</dbReference>
<dbReference type="GeneID" id="19121441"/>
<keyword evidence="2" id="KW-1185">Reference proteome</keyword>
<dbReference type="HOGENOM" id="CLU_1677538_0_0_1"/>
<evidence type="ECO:0000313" key="1">
    <source>
        <dbReference type="EMBL" id="EUC48118.1"/>
    </source>
</evidence>
<dbReference type="AlphaFoldDB" id="W6ZDW7"/>
<dbReference type="KEGG" id="bor:COCMIDRAFT_2910"/>
<dbReference type="RefSeq" id="XP_007685289.1">
    <property type="nucleotide sequence ID" value="XM_007687099.1"/>
</dbReference>